<accession>K9VJ99</accession>
<dbReference type="RefSeq" id="WP_015177426.1">
    <property type="nucleotide sequence ID" value="NC_019729.1"/>
</dbReference>
<dbReference type="InterPro" id="IPR050832">
    <property type="entry name" value="Bact_Acetyltransf"/>
</dbReference>
<sequence>MNVQITDLRAVDEPKIQQVAKLIVEGFKEHWPDAWPDLKSALQEVQESLAADRISRIAVADSNQVLGWIGGIKQYDGNVWELHPLVVKTEFRGQGIGRSLVADLAAEAKNRGGIVLWVGTDDEDNQTTLSGINLYPNVWEHVAKIRNLRGHPYEFYQKMGFAIVGVMPDANGIGKPDIFMAKRL</sequence>
<organism evidence="4 5">
    <name type="scientific">Phormidium nigroviride PCC 7112</name>
    <dbReference type="NCBI Taxonomy" id="179408"/>
    <lineage>
        <taxon>Bacteria</taxon>
        <taxon>Bacillati</taxon>
        <taxon>Cyanobacteriota</taxon>
        <taxon>Cyanophyceae</taxon>
        <taxon>Oscillatoriophycideae</taxon>
        <taxon>Oscillatoriales</taxon>
        <taxon>Oscillatoriaceae</taxon>
        <taxon>Phormidium</taxon>
    </lineage>
</organism>
<dbReference type="AlphaFoldDB" id="K9VJ99"/>
<keyword evidence="5" id="KW-1185">Reference proteome</keyword>
<dbReference type="Pfam" id="PF00583">
    <property type="entry name" value="Acetyltransf_1"/>
    <property type="match status" value="1"/>
</dbReference>
<keyword evidence="2 4" id="KW-0012">Acyltransferase</keyword>
<proteinExistence type="predicted"/>
<dbReference type="PANTHER" id="PTHR43877">
    <property type="entry name" value="AMINOALKYLPHOSPHONATE N-ACETYLTRANSFERASE-RELATED-RELATED"/>
    <property type="match status" value="1"/>
</dbReference>
<dbReference type="HOGENOM" id="CLU_097468_0_0_3"/>
<evidence type="ECO:0000256" key="1">
    <source>
        <dbReference type="ARBA" id="ARBA00022679"/>
    </source>
</evidence>
<evidence type="ECO:0000313" key="4">
    <source>
        <dbReference type="EMBL" id="AFZ08173.1"/>
    </source>
</evidence>
<dbReference type="PROSITE" id="PS51186">
    <property type="entry name" value="GNAT"/>
    <property type="match status" value="1"/>
</dbReference>
<keyword evidence="1 4" id="KW-0808">Transferase</keyword>
<evidence type="ECO:0000313" key="5">
    <source>
        <dbReference type="Proteomes" id="UP000010478"/>
    </source>
</evidence>
<gene>
    <name evidence="4" type="ORF">Osc7112_3831</name>
</gene>
<dbReference type="OrthoDB" id="7365228at2"/>
<dbReference type="InterPro" id="IPR000182">
    <property type="entry name" value="GNAT_dom"/>
</dbReference>
<protein>
    <submittedName>
        <fullName evidence="4">Aminoglycoside N(6')-acetyltransferase</fullName>
        <ecNumber evidence="4">2.3.1.82</ecNumber>
    </submittedName>
</protein>
<dbReference type="CDD" id="cd04301">
    <property type="entry name" value="NAT_SF"/>
    <property type="match status" value="1"/>
</dbReference>
<evidence type="ECO:0000256" key="2">
    <source>
        <dbReference type="ARBA" id="ARBA00023315"/>
    </source>
</evidence>
<reference evidence="4 5" key="1">
    <citation type="submission" date="2012-05" db="EMBL/GenBank/DDBJ databases">
        <title>Finished chromosome of genome of Oscillatoria sp. PCC 7112.</title>
        <authorList>
            <consortium name="US DOE Joint Genome Institute"/>
            <person name="Gugger M."/>
            <person name="Coursin T."/>
            <person name="Rippka R."/>
            <person name="Tandeau De Marsac N."/>
            <person name="Huntemann M."/>
            <person name="Wei C.-L."/>
            <person name="Han J."/>
            <person name="Detter J.C."/>
            <person name="Han C."/>
            <person name="Tapia R."/>
            <person name="Davenport K."/>
            <person name="Daligault H."/>
            <person name="Erkkila T."/>
            <person name="Gu W."/>
            <person name="Munk A.C.C."/>
            <person name="Teshima H."/>
            <person name="Xu Y."/>
            <person name="Chain P."/>
            <person name="Chen A."/>
            <person name="Krypides N."/>
            <person name="Mavromatis K."/>
            <person name="Markowitz V."/>
            <person name="Szeto E."/>
            <person name="Ivanova N."/>
            <person name="Mikhailova N."/>
            <person name="Ovchinnikova G."/>
            <person name="Pagani I."/>
            <person name="Pati A."/>
            <person name="Goodwin L."/>
            <person name="Peters L."/>
            <person name="Pitluck S."/>
            <person name="Woyke T."/>
            <person name="Kerfeld C."/>
        </authorList>
    </citation>
    <scope>NUCLEOTIDE SEQUENCE [LARGE SCALE GENOMIC DNA]</scope>
    <source>
        <strain evidence="4 5">PCC 7112</strain>
    </source>
</reference>
<dbReference type="Proteomes" id="UP000010478">
    <property type="component" value="Chromosome"/>
</dbReference>
<name>K9VJ99_9CYAN</name>
<feature type="domain" description="N-acetyltransferase" evidence="3">
    <location>
        <begin position="6"/>
        <end position="184"/>
    </location>
</feature>
<dbReference type="InterPro" id="IPR016181">
    <property type="entry name" value="Acyl_CoA_acyltransferase"/>
</dbReference>
<dbReference type="Gene3D" id="3.40.630.30">
    <property type="match status" value="1"/>
</dbReference>
<dbReference type="SUPFAM" id="SSF55729">
    <property type="entry name" value="Acyl-CoA N-acyltransferases (Nat)"/>
    <property type="match status" value="1"/>
</dbReference>
<dbReference type="eggNOG" id="COG0456">
    <property type="taxonomic scope" value="Bacteria"/>
</dbReference>
<dbReference type="EMBL" id="CP003614">
    <property type="protein sequence ID" value="AFZ08173.1"/>
    <property type="molecule type" value="Genomic_DNA"/>
</dbReference>
<dbReference type="KEGG" id="oni:Osc7112_3831"/>
<dbReference type="GO" id="GO:0047663">
    <property type="term" value="F:aminoglycoside 6'-N-acetyltransferase activity"/>
    <property type="evidence" value="ECO:0007669"/>
    <property type="project" value="UniProtKB-EC"/>
</dbReference>
<dbReference type="EC" id="2.3.1.82" evidence="4"/>
<evidence type="ECO:0000259" key="3">
    <source>
        <dbReference type="PROSITE" id="PS51186"/>
    </source>
</evidence>